<accession>A0ABV5G7P1</accession>
<name>A0ABV5G7P1_9MICC</name>
<organism evidence="2 3">
    <name type="scientific">Citricoccus parietis</name>
    <dbReference type="NCBI Taxonomy" id="592307"/>
    <lineage>
        <taxon>Bacteria</taxon>
        <taxon>Bacillati</taxon>
        <taxon>Actinomycetota</taxon>
        <taxon>Actinomycetes</taxon>
        <taxon>Micrococcales</taxon>
        <taxon>Micrococcaceae</taxon>
        <taxon>Citricoccus</taxon>
    </lineage>
</organism>
<keyword evidence="3" id="KW-1185">Reference proteome</keyword>
<protein>
    <submittedName>
        <fullName evidence="2">Uncharacterized protein</fullName>
    </submittedName>
</protein>
<dbReference type="EMBL" id="JBHMFI010000003">
    <property type="protein sequence ID" value="MFB9074901.1"/>
    <property type="molecule type" value="Genomic_DNA"/>
</dbReference>
<feature type="compositionally biased region" description="Low complexity" evidence="1">
    <location>
        <begin position="86"/>
        <end position="96"/>
    </location>
</feature>
<evidence type="ECO:0000256" key="1">
    <source>
        <dbReference type="SAM" id="MobiDB-lite"/>
    </source>
</evidence>
<reference evidence="2 3" key="1">
    <citation type="submission" date="2024-09" db="EMBL/GenBank/DDBJ databases">
        <authorList>
            <person name="Sun Q."/>
            <person name="Mori K."/>
        </authorList>
    </citation>
    <scope>NUCLEOTIDE SEQUENCE [LARGE SCALE GENOMIC DNA]</scope>
    <source>
        <strain evidence="2 3">CCM 7609</strain>
    </source>
</reference>
<gene>
    <name evidence="2" type="ORF">ACFFX0_28425</name>
</gene>
<dbReference type="Proteomes" id="UP001589575">
    <property type="component" value="Unassembled WGS sequence"/>
</dbReference>
<evidence type="ECO:0000313" key="3">
    <source>
        <dbReference type="Proteomes" id="UP001589575"/>
    </source>
</evidence>
<proteinExistence type="predicted"/>
<feature type="compositionally biased region" description="Basic and acidic residues" evidence="1">
    <location>
        <begin position="58"/>
        <end position="69"/>
    </location>
</feature>
<feature type="compositionally biased region" description="Low complexity" evidence="1">
    <location>
        <begin position="21"/>
        <end position="56"/>
    </location>
</feature>
<feature type="region of interest" description="Disordered" evidence="1">
    <location>
        <begin position="1"/>
        <end position="96"/>
    </location>
</feature>
<sequence length="96" mass="9618">MRRSSARRCPGVGSDDGPAEVSSGSVASSGAVASSRTAPGPSGASASADAGEPPGARSADRQSVDRPSADARPLTQGMREIRWIRRTGATGPRRGG</sequence>
<evidence type="ECO:0000313" key="2">
    <source>
        <dbReference type="EMBL" id="MFB9074901.1"/>
    </source>
</evidence>
<comment type="caution">
    <text evidence="2">The sequence shown here is derived from an EMBL/GenBank/DDBJ whole genome shotgun (WGS) entry which is preliminary data.</text>
</comment>